<proteinExistence type="predicted"/>
<protein>
    <submittedName>
        <fullName evidence="1">Uncharacterized protein</fullName>
    </submittedName>
</protein>
<evidence type="ECO:0000313" key="1">
    <source>
        <dbReference type="EMBL" id="AGA18445.1"/>
    </source>
</evidence>
<reference evidence="1" key="1">
    <citation type="journal article" date="2013" name="ISME J.">
        <title>Previously unknown and highly divergent ssDNA viruses populate the oceans.</title>
        <authorList>
            <person name="Labonte J.M."/>
            <person name="Suttle C.A."/>
        </authorList>
    </citation>
    <scope>NUCLEOTIDE SEQUENCE</scope>
</reference>
<accession>S4TDU0</accession>
<dbReference type="EMBL" id="JX904570">
    <property type="protein sequence ID" value="AGA18445.1"/>
    <property type="molecule type" value="Genomic_DNA"/>
</dbReference>
<name>S4TDU0_9VIRU</name>
<sequence length="168" mass="17587">MPKGLKETSSIIMIGATAQESAPGVFTSARVDLQLNPLDNEVFVVYAVDLDGKTPELIPATRTETKLSVSTTARTSVGSIADSNVIAQLQTVIQEAGGGAVLNAKHAGETPPSMLDYIGIIATNDFFVNVQGVNNVGFMSGNVRLYGVRARADSSIYAALVQSELLSA</sequence>
<organism evidence="1">
    <name type="scientific">uncultured marine virus</name>
    <dbReference type="NCBI Taxonomy" id="186617"/>
    <lineage>
        <taxon>Viruses</taxon>
        <taxon>environmental samples</taxon>
    </lineage>
</organism>